<dbReference type="AlphaFoldDB" id="A0A450UAT0"/>
<evidence type="ECO:0000313" key="2">
    <source>
        <dbReference type="EMBL" id="VFJ89338.1"/>
    </source>
</evidence>
<proteinExistence type="predicted"/>
<gene>
    <name evidence="2" type="ORF">BECKLFY1418B_GA0070995_101447</name>
</gene>
<organism evidence="2">
    <name type="scientific">Candidatus Kentrum sp. LFY</name>
    <dbReference type="NCBI Taxonomy" id="2126342"/>
    <lineage>
        <taxon>Bacteria</taxon>
        <taxon>Pseudomonadati</taxon>
        <taxon>Pseudomonadota</taxon>
        <taxon>Gammaproteobacteria</taxon>
        <taxon>Candidatus Kentrum</taxon>
    </lineage>
</organism>
<protein>
    <submittedName>
        <fullName evidence="2">Uncharacterized protein</fullName>
    </submittedName>
</protein>
<feature type="region of interest" description="Disordered" evidence="1">
    <location>
        <begin position="36"/>
        <end position="59"/>
    </location>
</feature>
<accession>A0A450UAT0</accession>
<sequence length="168" mass="17914">MLLARGTIIHGDPDLGHRVFIDAACLHLHGQRGPLGGHFAHRGPGLRDEHHGRGDGRQGLHIGARHPQSARQLGIGKGNCLIEIPAHGEIVGHHPGLAESPGEALRRIIQGEAILPLIDVPADKPVAIEGRRVIARRGPGHPFPPVSSKAGKMVRSNSPVARSQRRTV</sequence>
<feature type="region of interest" description="Disordered" evidence="1">
    <location>
        <begin position="138"/>
        <end position="168"/>
    </location>
</feature>
<feature type="compositionally biased region" description="Basic and acidic residues" evidence="1">
    <location>
        <begin position="45"/>
        <end position="58"/>
    </location>
</feature>
<evidence type="ECO:0000256" key="1">
    <source>
        <dbReference type="SAM" id="MobiDB-lite"/>
    </source>
</evidence>
<reference evidence="2" key="1">
    <citation type="submission" date="2019-02" db="EMBL/GenBank/DDBJ databases">
        <authorList>
            <person name="Gruber-Vodicka R. H."/>
            <person name="Seah K. B. B."/>
        </authorList>
    </citation>
    <scope>NUCLEOTIDE SEQUENCE</scope>
    <source>
        <strain evidence="2">BECK_M7</strain>
    </source>
</reference>
<dbReference type="EMBL" id="CAADFF010000014">
    <property type="protein sequence ID" value="VFJ89338.1"/>
    <property type="molecule type" value="Genomic_DNA"/>
</dbReference>
<name>A0A450UAT0_9GAMM</name>